<proteinExistence type="predicted"/>
<dbReference type="AlphaFoldDB" id="A0A371C862"/>
<organism evidence="1 2">
    <name type="scientific">Yarrowia lipolytica</name>
    <name type="common">Candida lipolytica</name>
    <dbReference type="NCBI Taxonomy" id="4952"/>
    <lineage>
        <taxon>Eukaryota</taxon>
        <taxon>Fungi</taxon>
        <taxon>Dikarya</taxon>
        <taxon>Ascomycota</taxon>
        <taxon>Saccharomycotina</taxon>
        <taxon>Dipodascomycetes</taxon>
        <taxon>Dipodascales</taxon>
        <taxon>Dipodascales incertae sedis</taxon>
        <taxon>Yarrowia</taxon>
    </lineage>
</organism>
<name>A0A371C862_YARLL</name>
<dbReference type="EMBL" id="KZ858979">
    <property type="protein sequence ID" value="RDW26494.1"/>
    <property type="molecule type" value="Genomic_DNA"/>
</dbReference>
<accession>A0A371C862</accession>
<dbReference type="Proteomes" id="UP000256601">
    <property type="component" value="Unassembled WGS sequence"/>
</dbReference>
<reference evidence="1 2" key="1">
    <citation type="submission" date="2018-07" db="EMBL/GenBank/DDBJ databases">
        <title>Draft Genome Assemblies for Five Robust Yarrowia lipolytica Strains Exhibiting High Lipid Production and Pentose Sugar Utilization and Sugar Alcohol Secretion from Undetoxified Lignocellulosic Biomass Hydrolysates.</title>
        <authorList>
            <consortium name="DOE Joint Genome Institute"/>
            <person name="Walker C."/>
            <person name="Ryu S."/>
            <person name="Na H."/>
            <person name="Zane M."/>
            <person name="LaButti K."/>
            <person name="Lipzen A."/>
            <person name="Haridas S."/>
            <person name="Barry K."/>
            <person name="Grigoriev I.V."/>
            <person name="Quarterman J."/>
            <person name="Slininger P."/>
            <person name="Dien B."/>
            <person name="Trinh C.T."/>
        </authorList>
    </citation>
    <scope>NUCLEOTIDE SEQUENCE [LARGE SCALE GENOMIC DNA]</scope>
    <source>
        <strain evidence="1 2">YB392</strain>
    </source>
</reference>
<evidence type="ECO:0000313" key="1">
    <source>
        <dbReference type="EMBL" id="RDW26494.1"/>
    </source>
</evidence>
<evidence type="ECO:0000313" key="2">
    <source>
        <dbReference type="Proteomes" id="UP000256601"/>
    </source>
</evidence>
<gene>
    <name evidence="1" type="ORF">B0I71DRAFT_164357</name>
</gene>
<sequence length="130" mass="14174">MVSFGVCSIIPIATTLEQVSALQPNEMELNQYSTSQVAEQCLNGANETINDRSGTNVLYKYGPKTKAWRGTGTTTHLPKRTRELPRVVNTVALTVNNGREAGRDSVWDPGQLGLDWGLGLGISFRYSSSI</sequence>
<protein>
    <submittedName>
        <fullName evidence="1">Uncharacterized protein</fullName>
    </submittedName>
</protein>